<gene>
    <name evidence="2" type="ORF">EVAR_43978_1</name>
</gene>
<name>A0A4C1XDK0_EUMVA</name>
<dbReference type="Proteomes" id="UP000299102">
    <property type="component" value="Unassembled WGS sequence"/>
</dbReference>
<evidence type="ECO:0000256" key="1">
    <source>
        <dbReference type="SAM" id="MobiDB-lite"/>
    </source>
</evidence>
<dbReference type="EMBL" id="BGZK01000816">
    <property type="protein sequence ID" value="GBP61508.1"/>
    <property type="molecule type" value="Genomic_DNA"/>
</dbReference>
<feature type="compositionally biased region" description="Low complexity" evidence="1">
    <location>
        <begin position="95"/>
        <end position="108"/>
    </location>
</feature>
<proteinExistence type="predicted"/>
<comment type="caution">
    <text evidence="2">The sequence shown here is derived from an EMBL/GenBank/DDBJ whole genome shotgun (WGS) entry which is preliminary data.</text>
</comment>
<organism evidence="2 3">
    <name type="scientific">Eumeta variegata</name>
    <name type="common">Bagworm moth</name>
    <name type="synonym">Eumeta japonica</name>
    <dbReference type="NCBI Taxonomy" id="151549"/>
    <lineage>
        <taxon>Eukaryota</taxon>
        <taxon>Metazoa</taxon>
        <taxon>Ecdysozoa</taxon>
        <taxon>Arthropoda</taxon>
        <taxon>Hexapoda</taxon>
        <taxon>Insecta</taxon>
        <taxon>Pterygota</taxon>
        <taxon>Neoptera</taxon>
        <taxon>Endopterygota</taxon>
        <taxon>Lepidoptera</taxon>
        <taxon>Glossata</taxon>
        <taxon>Ditrysia</taxon>
        <taxon>Tineoidea</taxon>
        <taxon>Psychidae</taxon>
        <taxon>Oiketicinae</taxon>
        <taxon>Eumeta</taxon>
    </lineage>
</organism>
<evidence type="ECO:0000313" key="3">
    <source>
        <dbReference type="Proteomes" id="UP000299102"/>
    </source>
</evidence>
<keyword evidence="3" id="KW-1185">Reference proteome</keyword>
<accession>A0A4C1XDK0</accession>
<dbReference type="AlphaFoldDB" id="A0A4C1XDK0"/>
<reference evidence="2 3" key="1">
    <citation type="journal article" date="2019" name="Commun. Biol.">
        <title>The bagworm genome reveals a unique fibroin gene that provides high tensile strength.</title>
        <authorList>
            <person name="Kono N."/>
            <person name="Nakamura H."/>
            <person name="Ohtoshi R."/>
            <person name="Tomita M."/>
            <person name="Numata K."/>
            <person name="Arakawa K."/>
        </authorList>
    </citation>
    <scope>NUCLEOTIDE SEQUENCE [LARGE SCALE GENOMIC DNA]</scope>
</reference>
<protein>
    <submittedName>
        <fullName evidence="2">Uncharacterized protein</fullName>
    </submittedName>
</protein>
<evidence type="ECO:0000313" key="2">
    <source>
        <dbReference type="EMBL" id="GBP61508.1"/>
    </source>
</evidence>
<feature type="region of interest" description="Disordered" evidence="1">
    <location>
        <begin position="90"/>
        <end position="117"/>
    </location>
</feature>
<sequence length="117" mass="12839">MSLFLIIAISPQRGFKLQFVCDNGDVPSNGGTLNFTVKGPWKESRSARARLKTRIPSVTVTRRAQKKKVAKCAFRSLIAIIESISLRRYSPRQPPAGRARTARGALRPDSSTAISSP</sequence>